<reference evidence="2 3" key="1">
    <citation type="journal article" date="2019" name="Sci. Data">
        <title>Hybrid genome assembly and annotation of Danionella translucida.</title>
        <authorList>
            <person name="Kadobianskyi M."/>
            <person name="Schulze L."/>
            <person name="Schuelke M."/>
            <person name="Judkewitz B."/>
        </authorList>
    </citation>
    <scope>NUCLEOTIDE SEQUENCE [LARGE SCALE GENOMIC DNA]</scope>
    <source>
        <strain evidence="2 3">Bolton</strain>
    </source>
</reference>
<dbReference type="PANTHER" id="PTHR10686:SF37">
    <property type="entry name" value="THIAMINE TRANSPORTER 2"/>
    <property type="match status" value="1"/>
</dbReference>
<protein>
    <submittedName>
        <fullName evidence="2">Uncharacterized protein</fullName>
    </submittedName>
</protein>
<dbReference type="InterPro" id="IPR002666">
    <property type="entry name" value="Folate_carrier"/>
</dbReference>
<evidence type="ECO:0000256" key="1">
    <source>
        <dbReference type="ARBA" id="ARBA00005773"/>
    </source>
</evidence>
<keyword evidence="3" id="KW-1185">Reference proteome</keyword>
<gene>
    <name evidence="2" type="ORF">DNTS_030891</name>
</gene>
<evidence type="ECO:0000313" key="3">
    <source>
        <dbReference type="Proteomes" id="UP000316079"/>
    </source>
</evidence>
<organism evidence="2 3">
    <name type="scientific">Danionella cerebrum</name>
    <dbReference type="NCBI Taxonomy" id="2873325"/>
    <lineage>
        <taxon>Eukaryota</taxon>
        <taxon>Metazoa</taxon>
        <taxon>Chordata</taxon>
        <taxon>Craniata</taxon>
        <taxon>Vertebrata</taxon>
        <taxon>Euteleostomi</taxon>
        <taxon>Actinopterygii</taxon>
        <taxon>Neopterygii</taxon>
        <taxon>Teleostei</taxon>
        <taxon>Ostariophysi</taxon>
        <taxon>Cypriniformes</taxon>
        <taxon>Danionidae</taxon>
        <taxon>Danioninae</taxon>
        <taxon>Danionella</taxon>
    </lineage>
</organism>
<dbReference type="EMBL" id="SRMA01027155">
    <property type="protein sequence ID" value="TRY58990.1"/>
    <property type="molecule type" value="Genomic_DNA"/>
</dbReference>
<dbReference type="AlphaFoldDB" id="A0A553N0N2"/>
<dbReference type="GO" id="GO:0090482">
    <property type="term" value="F:vitamin transmembrane transporter activity"/>
    <property type="evidence" value="ECO:0007669"/>
    <property type="project" value="InterPro"/>
</dbReference>
<dbReference type="PANTHER" id="PTHR10686">
    <property type="entry name" value="FOLATE TRANSPORTER"/>
    <property type="match status" value="1"/>
</dbReference>
<dbReference type="Pfam" id="PF01770">
    <property type="entry name" value="Folate_carrier"/>
    <property type="match status" value="1"/>
</dbReference>
<accession>A0A553N0N2</accession>
<name>A0A553N0N2_9TELE</name>
<comment type="similarity">
    <text evidence="1">Belongs to the reduced folate carrier (RFC) transporter (TC 2.A.48) family.</text>
</comment>
<proteinExistence type="inferred from homology"/>
<sequence length="135" mass="14433">MATCGYNQTVNYVQSLWEHVEPSNNFTVYNGGVEALSNLFGAAAAYGIGFSSADWSRWGELALGTLSALEGGALFTMVFSDNIWIAAGLNMERYALVFGANTFCALVLQTIITSVVVDQRGLGLDIVTQQVALVP</sequence>
<evidence type="ECO:0000313" key="2">
    <source>
        <dbReference type="EMBL" id="TRY58990.1"/>
    </source>
</evidence>
<comment type="caution">
    <text evidence="2">The sequence shown here is derived from an EMBL/GenBank/DDBJ whole genome shotgun (WGS) entry which is preliminary data.</text>
</comment>
<dbReference type="Proteomes" id="UP000316079">
    <property type="component" value="Unassembled WGS sequence"/>
</dbReference>
<dbReference type="OrthoDB" id="18814at2759"/>
<dbReference type="GO" id="GO:0005886">
    <property type="term" value="C:plasma membrane"/>
    <property type="evidence" value="ECO:0007669"/>
    <property type="project" value="TreeGrafter"/>
</dbReference>